<reference evidence="8" key="1">
    <citation type="submission" date="2022-11" db="UniProtKB">
        <authorList>
            <consortium name="WormBaseParasite"/>
        </authorList>
    </citation>
    <scope>IDENTIFICATION</scope>
</reference>
<name>A0A914WTP9_9BILA</name>
<dbReference type="Pfam" id="PF02535">
    <property type="entry name" value="Zip"/>
    <property type="match status" value="1"/>
</dbReference>
<dbReference type="PANTHER" id="PTHR12191:SF32">
    <property type="entry name" value="ZRT (ZRT), IRT- (IRT-) LIKE PROTEIN TRANSPORTER"/>
    <property type="match status" value="1"/>
</dbReference>
<evidence type="ECO:0000256" key="3">
    <source>
        <dbReference type="ARBA" id="ARBA00022692"/>
    </source>
</evidence>
<evidence type="ECO:0000256" key="4">
    <source>
        <dbReference type="ARBA" id="ARBA00022989"/>
    </source>
</evidence>
<dbReference type="GO" id="GO:0140410">
    <property type="term" value="F:monoatomic cation:bicarbonate symporter activity"/>
    <property type="evidence" value="ECO:0007669"/>
    <property type="project" value="TreeGrafter"/>
</dbReference>
<sequence>MSHEHSSVIIPNDCHDLESTRRVLASFIHKHDHDPLEQPELWHIWGIGLLMITITAFAASIGILLVPKIHRGIAKQLMTMMGGFGAGALTGATVFVMFPEAFHVTQLGSTDYPLKAWLVLIGIYMLFIIDKFFKFFIEFRNKVDEPTTSFGKIAEQLAGGHRAAQARKKATTTVQTARNYAMQKIAPTSELPEINIIDKIGEDVDGSTHMVLFGNLIINLVDGLAIGVAFRQSLIRGLMIGIAVAVQQFPQELTDLAILIELGIGIKKTLLLNLIPAALSYLGFVIGVVLDNISERYGDSIFALAAGMYLYICLSSLIPEMSEKVLEELQHSRIGGMLTASLQLVFLTLGMLFIFGMAVLSGEIIL</sequence>
<dbReference type="InterPro" id="IPR003689">
    <property type="entry name" value="ZIP"/>
</dbReference>
<feature type="transmembrane region" description="Helical" evidence="6">
    <location>
        <begin position="77"/>
        <end position="96"/>
    </location>
</feature>
<feature type="transmembrane region" description="Helical" evidence="6">
    <location>
        <begin position="42"/>
        <end position="65"/>
    </location>
</feature>
<evidence type="ECO:0000313" key="8">
    <source>
        <dbReference type="WBParaSite" id="PSAMB.scaffold520size48090.g6460.t1"/>
    </source>
</evidence>
<protein>
    <submittedName>
        <fullName evidence="8">Uncharacterized protein</fullName>
    </submittedName>
</protein>
<accession>A0A914WTP9</accession>
<dbReference type="GO" id="GO:0071578">
    <property type="term" value="P:zinc ion import across plasma membrane"/>
    <property type="evidence" value="ECO:0007669"/>
    <property type="project" value="TreeGrafter"/>
</dbReference>
<organism evidence="7 8">
    <name type="scientific">Plectus sambesii</name>
    <dbReference type="NCBI Taxonomy" id="2011161"/>
    <lineage>
        <taxon>Eukaryota</taxon>
        <taxon>Metazoa</taxon>
        <taxon>Ecdysozoa</taxon>
        <taxon>Nematoda</taxon>
        <taxon>Chromadorea</taxon>
        <taxon>Plectida</taxon>
        <taxon>Plectina</taxon>
        <taxon>Plectoidea</taxon>
        <taxon>Plectidae</taxon>
        <taxon>Plectus</taxon>
    </lineage>
</organism>
<feature type="transmembrane region" description="Helical" evidence="6">
    <location>
        <begin position="116"/>
        <end position="133"/>
    </location>
</feature>
<comment type="subcellular location">
    <subcellularLocation>
        <location evidence="1">Membrane</location>
        <topology evidence="1">Multi-pass membrane protein</topology>
    </subcellularLocation>
</comment>
<dbReference type="InterPro" id="IPR050799">
    <property type="entry name" value="ZIP_Transporter"/>
</dbReference>
<dbReference type="GO" id="GO:0005385">
    <property type="term" value="F:zinc ion transmembrane transporter activity"/>
    <property type="evidence" value="ECO:0007669"/>
    <property type="project" value="TreeGrafter"/>
</dbReference>
<keyword evidence="5 6" id="KW-0472">Membrane</keyword>
<evidence type="ECO:0000256" key="6">
    <source>
        <dbReference type="SAM" id="Phobius"/>
    </source>
</evidence>
<dbReference type="Proteomes" id="UP000887566">
    <property type="component" value="Unplaced"/>
</dbReference>
<keyword evidence="4 6" id="KW-1133">Transmembrane helix</keyword>
<dbReference type="AlphaFoldDB" id="A0A914WTP9"/>
<evidence type="ECO:0000313" key="7">
    <source>
        <dbReference type="Proteomes" id="UP000887566"/>
    </source>
</evidence>
<dbReference type="WBParaSite" id="PSAMB.scaffold520size48090.g6460.t1">
    <property type="protein sequence ID" value="PSAMB.scaffold520size48090.g6460.t1"/>
    <property type="gene ID" value="PSAMB.scaffold520size48090.g6460"/>
</dbReference>
<dbReference type="GO" id="GO:0030003">
    <property type="term" value="P:intracellular monoatomic cation homeostasis"/>
    <property type="evidence" value="ECO:0007669"/>
    <property type="project" value="TreeGrafter"/>
</dbReference>
<evidence type="ECO:0000256" key="5">
    <source>
        <dbReference type="ARBA" id="ARBA00023136"/>
    </source>
</evidence>
<evidence type="ECO:0000256" key="2">
    <source>
        <dbReference type="ARBA" id="ARBA00006939"/>
    </source>
</evidence>
<feature type="transmembrane region" description="Helical" evidence="6">
    <location>
        <begin position="301"/>
        <end position="319"/>
    </location>
</feature>
<dbReference type="GO" id="GO:0005886">
    <property type="term" value="C:plasma membrane"/>
    <property type="evidence" value="ECO:0007669"/>
    <property type="project" value="TreeGrafter"/>
</dbReference>
<comment type="similarity">
    <text evidence="2">Belongs to the ZIP transporter (TC 2.A.5) family.</text>
</comment>
<proteinExistence type="inferred from homology"/>
<keyword evidence="3 6" id="KW-0812">Transmembrane</keyword>
<feature type="transmembrane region" description="Helical" evidence="6">
    <location>
        <begin position="270"/>
        <end position="289"/>
    </location>
</feature>
<keyword evidence="7" id="KW-1185">Reference proteome</keyword>
<evidence type="ECO:0000256" key="1">
    <source>
        <dbReference type="ARBA" id="ARBA00004141"/>
    </source>
</evidence>
<dbReference type="PANTHER" id="PTHR12191">
    <property type="entry name" value="SOLUTE CARRIER FAMILY 39"/>
    <property type="match status" value="1"/>
</dbReference>
<feature type="transmembrane region" description="Helical" evidence="6">
    <location>
        <begin position="340"/>
        <end position="360"/>
    </location>
</feature>